<dbReference type="InterPro" id="IPR013538">
    <property type="entry name" value="ASHA1/2-like_C"/>
</dbReference>
<comment type="similarity">
    <text evidence="2">Belongs to the YciI family.</text>
</comment>
<dbReference type="RefSeq" id="WP_020514765.1">
    <property type="nucleotide sequence ID" value="NZ_JBIAZU010000006.1"/>
</dbReference>
<dbReference type="SUPFAM" id="SSF54909">
    <property type="entry name" value="Dimeric alpha+beta barrel"/>
    <property type="match status" value="1"/>
</dbReference>
<evidence type="ECO:0000256" key="1">
    <source>
        <dbReference type="ARBA" id="ARBA00006817"/>
    </source>
</evidence>
<dbReference type="InterPro" id="IPR005545">
    <property type="entry name" value="YCII"/>
</dbReference>
<feature type="domain" description="YCII-related" evidence="3">
    <location>
        <begin position="168"/>
        <end position="236"/>
    </location>
</feature>
<organism evidence="5 6">
    <name type="scientific">Paractinoplanes globisporus</name>
    <dbReference type="NCBI Taxonomy" id="113565"/>
    <lineage>
        <taxon>Bacteria</taxon>
        <taxon>Bacillati</taxon>
        <taxon>Actinomycetota</taxon>
        <taxon>Actinomycetes</taxon>
        <taxon>Micromonosporales</taxon>
        <taxon>Micromonosporaceae</taxon>
        <taxon>Paractinoplanes</taxon>
    </lineage>
</organism>
<comment type="similarity">
    <text evidence="1">Belongs to the AHA1 family.</text>
</comment>
<dbReference type="Gene3D" id="3.30.530.20">
    <property type="match status" value="1"/>
</dbReference>
<evidence type="ECO:0000259" key="3">
    <source>
        <dbReference type="Pfam" id="PF03795"/>
    </source>
</evidence>
<name>A0ABW6WN58_9ACTN</name>
<gene>
    <name evidence="5" type="ORF">ACFY35_33745</name>
</gene>
<evidence type="ECO:0000259" key="4">
    <source>
        <dbReference type="Pfam" id="PF08327"/>
    </source>
</evidence>
<feature type="domain" description="Activator of Hsp90 ATPase homologue 1/2-like C-terminal" evidence="4">
    <location>
        <begin position="18"/>
        <end position="137"/>
    </location>
</feature>
<evidence type="ECO:0000313" key="6">
    <source>
        <dbReference type="Proteomes" id="UP001602245"/>
    </source>
</evidence>
<protein>
    <submittedName>
        <fullName evidence="5">SRPBCC domain-containing protein</fullName>
    </submittedName>
</protein>
<dbReference type="Pfam" id="PF08327">
    <property type="entry name" value="AHSA1"/>
    <property type="match status" value="1"/>
</dbReference>
<dbReference type="InterPro" id="IPR023393">
    <property type="entry name" value="START-like_dom_sf"/>
</dbReference>
<dbReference type="EMBL" id="JBIAZU010000006">
    <property type="protein sequence ID" value="MFF5294428.1"/>
    <property type="molecule type" value="Genomic_DNA"/>
</dbReference>
<dbReference type="SUPFAM" id="SSF55961">
    <property type="entry name" value="Bet v1-like"/>
    <property type="match status" value="1"/>
</dbReference>
<evidence type="ECO:0000256" key="2">
    <source>
        <dbReference type="ARBA" id="ARBA00007689"/>
    </source>
</evidence>
<dbReference type="Proteomes" id="UP001602245">
    <property type="component" value="Unassembled WGS sequence"/>
</dbReference>
<reference evidence="5 6" key="1">
    <citation type="submission" date="2024-10" db="EMBL/GenBank/DDBJ databases">
        <title>The Natural Products Discovery Center: Release of the First 8490 Sequenced Strains for Exploring Actinobacteria Biosynthetic Diversity.</title>
        <authorList>
            <person name="Kalkreuter E."/>
            <person name="Kautsar S.A."/>
            <person name="Yang D."/>
            <person name="Bader C.D."/>
            <person name="Teijaro C.N."/>
            <person name="Fluegel L."/>
            <person name="Davis C.M."/>
            <person name="Simpson J.R."/>
            <person name="Lauterbach L."/>
            <person name="Steele A.D."/>
            <person name="Gui C."/>
            <person name="Meng S."/>
            <person name="Li G."/>
            <person name="Viehrig K."/>
            <person name="Ye F."/>
            <person name="Su P."/>
            <person name="Kiefer A.F."/>
            <person name="Nichols A."/>
            <person name="Cepeda A.J."/>
            <person name="Yan W."/>
            <person name="Fan B."/>
            <person name="Jiang Y."/>
            <person name="Adhikari A."/>
            <person name="Zheng C.-J."/>
            <person name="Schuster L."/>
            <person name="Cowan T.M."/>
            <person name="Smanski M.J."/>
            <person name="Chevrette M.G."/>
            <person name="De Carvalho L.P.S."/>
            <person name="Shen B."/>
        </authorList>
    </citation>
    <scope>NUCLEOTIDE SEQUENCE [LARGE SCALE GENOMIC DNA]</scope>
    <source>
        <strain evidence="5 6">NPDC000087</strain>
    </source>
</reference>
<keyword evidence="6" id="KW-1185">Reference proteome</keyword>
<proteinExistence type="inferred from homology"/>
<sequence length="246" mass="26276">MSFPPIHRQVVVPAAVPEAFEAFTARIGEWWPVDRFSVHGAGSTAAFRDGELVETGANGGSEAVWGTVLDWRPPRSFRMTWHPGRDAAKASVVEVSFAPVGDDATLVTVTHSGWETLDARDEYRQGWPAVLSSLAATWPAAPAKETEDLILVLQHIPAPGAGDPFEHPLFKAHASFLEGLYERGILVAAGPFPASGEGMTIVRAGDATEAAAIVHDAHFADESVTGGLLEVRVRPWVVMLHGSSLA</sequence>
<dbReference type="Pfam" id="PF03795">
    <property type="entry name" value="YCII"/>
    <property type="match status" value="1"/>
</dbReference>
<dbReference type="InterPro" id="IPR011008">
    <property type="entry name" value="Dimeric_a/b-barrel"/>
</dbReference>
<accession>A0ABW6WN58</accession>
<evidence type="ECO:0000313" key="5">
    <source>
        <dbReference type="EMBL" id="MFF5294428.1"/>
    </source>
</evidence>
<comment type="caution">
    <text evidence="5">The sequence shown here is derived from an EMBL/GenBank/DDBJ whole genome shotgun (WGS) entry which is preliminary data.</text>
</comment>